<protein>
    <submittedName>
        <fullName evidence="1">Uncharacterized protein</fullName>
    </submittedName>
</protein>
<organism evidence="1 2">
    <name type="scientific">Choiromyces venosus 120613-1</name>
    <dbReference type="NCBI Taxonomy" id="1336337"/>
    <lineage>
        <taxon>Eukaryota</taxon>
        <taxon>Fungi</taxon>
        <taxon>Dikarya</taxon>
        <taxon>Ascomycota</taxon>
        <taxon>Pezizomycotina</taxon>
        <taxon>Pezizomycetes</taxon>
        <taxon>Pezizales</taxon>
        <taxon>Tuberaceae</taxon>
        <taxon>Choiromyces</taxon>
    </lineage>
</organism>
<dbReference type="AlphaFoldDB" id="A0A3N4K0G4"/>
<reference evidence="1 2" key="1">
    <citation type="journal article" date="2018" name="Nat. Ecol. Evol.">
        <title>Pezizomycetes genomes reveal the molecular basis of ectomycorrhizal truffle lifestyle.</title>
        <authorList>
            <person name="Murat C."/>
            <person name="Payen T."/>
            <person name="Noel B."/>
            <person name="Kuo A."/>
            <person name="Morin E."/>
            <person name="Chen J."/>
            <person name="Kohler A."/>
            <person name="Krizsan K."/>
            <person name="Balestrini R."/>
            <person name="Da Silva C."/>
            <person name="Montanini B."/>
            <person name="Hainaut M."/>
            <person name="Levati E."/>
            <person name="Barry K.W."/>
            <person name="Belfiori B."/>
            <person name="Cichocki N."/>
            <person name="Clum A."/>
            <person name="Dockter R.B."/>
            <person name="Fauchery L."/>
            <person name="Guy J."/>
            <person name="Iotti M."/>
            <person name="Le Tacon F."/>
            <person name="Lindquist E.A."/>
            <person name="Lipzen A."/>
            <person name="Malagnac F."/>
            <person name="Mello A."/>
            <person name="Molinier V."/>
            <person name="Miyauchi S."/>
            <person name="Poulain J."/>
            <person name="Riccioni C."/>
            <person name="Rubini A."/>
            <person name="Sitrit Y."/>
            <person name="Splivallo R."/>
            <person name="Traeger S."/>
            <person name="Wang M."/>
            <person name="Zifcakova L."/>
            <person name="Wipf D."/>
            <person name="Zambonelli A."/>
            <person name="Paolocci F."/>
            <person name="Nowrousian M."/>
            <person name="Ottonello S."/>
            <person name="Baldrian P."/>
            <person name="Spatafora J.W."/>
            <person name="Henrissat B."/>
            <person name="Nagy L.G."/>
            <person name="Aury J.M."/>
            <person name="Wincker P."/>
            <person name="Grigoriev I.V."/>
            <person name="Bonfante P."/>
            <person name="Martin F.M."/>
        </authorList>
    </citation>
    <scope>NUCLEOTIDE SEQUENCE [LARGE SCALE GENOMIC DNA]</scope>
    <source>
        <strain evidence="1 2">120613-1</strain>
    </source>
</reference>
<dbReference type="EMBL" id="ML120366">
    <property type="protein sequence ID" value="RPB02809.1"/>
    <property type="molecule type" value="Genomic_DNA"/>
</dbReference>
<evidence type="ECO:0000313" key="1">
    <source>
        <dbReference type="EMBL" id="RPB02809.1"/>
    </source>
</evidence>
<keyword evidence="2" id="KW-1185">Reference proteome</keyword>
<name>A0A3N4K0G4_9PEZI</name>
<sequence length="247" mass="28101">MENEDSLHGFLDTKSYDFVDLARHIVIHLNAMPSHADEDNKFLALNRQERIDNLMDLLKKCKGTLYAMWKTSLYEECLKDPHGMQICFIDSQRNNWQKKTEGRKHKLCDTEIEEQEAATGIHVKKRCLSSKTKPEVPFQELRMEYFDDARGPLAPNSVNLRRSSGAPKGILRGVKFRAIEAIRQANAEREAADSATRGDRLEDPAAVGLDITLPLTMRCSGCYCYGGGISYGLEDPSTYPRAYWSHR</sequence>
<dbReference type="OrthoDB" id="5349882at2759"/>
<proteinExistence type="predicted"/>
<gene>
    <name evidence="1" type="ORF">L873DRAFT_1801850</name>
</gene>
<dbReference type="Proteomes" id="UP000276215">
    <property type="component" value="Unassembled WGS sequence"/>
</dbReference>
<accession>A0A3N4K0G4</accession>
<evidence type="ECO:0000313" key="2">
    <source>
        <dbReference type="Proteomes" id="UP000276215"/>
    </source>
</evidence>